<name>A0A1F6DB10_9BACT</name>
<organism evidence="2 3">
    <name type="scientific">Candidatus Kaiserbacteria bacterium RIFCSPHIGHO2_01_FULL_56_24</name>
    <dbReference type="NCBI Taxonomy" id="1798487"/>
    <lineage>
        <taxon>Bacteria</taxon>
        <taxon>Candidatus Kaiseribacteriota</taxon>
    </lineage>
</organism>
<dbReference type="SUPFAM" id="SSF47090">
    <property type="entry name" value="PGBD-like"/>
    <property type="match status" value="1"/>
</dbReference>
<feature type="domain" description="Peptidoglycan binding-like" evidence="1">
    <location>
        <begin position="42"/>
        <end position="104"/>
    </location>
</feature>
<accession>A0A1F6DB10</accession>
<protein>
    <recommendedName>
        <fullName evidence="1">Peptidoglycan binding-like domain-containing protein</fullName>
    </recommendedName>
</protein>
<reference evidence="2 3" key="1">
    <citation type="journal article" date="2016" name="Nat. Commun.">
        <title>Thousands of microbial genomes shed light on interconnected biogeochemical processes in an aquifer system.</title>
        <authorList>
            <person name="Anantharaman K."/>
            <person name="Brown C.T."/>
            <person name="Hug L.A."/>
            <person name="Sharon I."/>
            <person name="Castelle C.J."/>
            <person name="Probst A.J."/>
            <person name="Thomas B.C."/>
            <person name="Singh A."/>
            <person name="Wilkins M.J."/>
            <person name="Karaoz U."/>
            <person name="Brodie E.L."/>
            <person name="Williams K.H."/>
            <person name="Hubbard S.S."/>
            <person name="Banfield J.F."/>
        </authorList>
    </citation>
    <scope>NUCLEOTIDE SEQUENCE [LARGE SCALE GENOMIC DNA]</scope>
</reference>
<dbReference type="Gene3D" id="1.10.101.10">
    <property type="entry name" value="PGBD-like superfamily/PGBD"/>
    <property type="match status" value="1"/>
</dbReference>
<dbReference type="Pfam" id="PF01471">
    <property type="entry name" value="PG_binding_1"/>
    <property type="match status" value="1"/>
</dbReference>
<dbReference type="Proteomes" id="UP000176377">
    <property type="component" value="Unassembled WGS sequence"/>
</dbReference>
<dbReference type="InterPro" id="IPR036366">
    <property type="entry name" value="PGBDSf"/>
</dbReference>
<comment type="caution">
    <text evidence="2">The sequence shown here is derived from an EMBL/GenBank/DDBJ whole genome shotgun (WGS) entry which is preliminary data.</text>
</comment>
<dbReference type="EMBL" id="MFLA01000032">
    <property type="protein sequence ID" value="OGG58623.1"/>
    <property type="molecule type" value="Genomic_DNA"/>
</dbReference>
<evidence type="ECO:0000313" key="2">
    <source>
        <dbReference type="EMBL" id="OGG58623.1"/>
    </source>
</evidence>
<evidence type="ECO:0000313" key="3">
    <source>
        <dbReference type="Proteomes" id="UP000176377"/>
    </source>
</evidence>
<dbReference type="AlphaFoldDB" id="A0A1F6DB10"/>
<evidence type="ECO:0000259" key="1">
    <source>
        <dbReference type="Pfam" id="PF01471"/>
    </source>
</evidence>
<gene>
    <name evidence="2" type="ORF">A2765_02780</name>
</gene>
<dbReference type="InterPro" id="IPR002477">
    <property type="entry name" value="Peptidoglycan-bd-like"/>
</dbReference>
<proteinExistence type="predicted"/>
<dbReference type="InterPro" id="IPR036365">
    <property type="entry name" value="PGBD-like_sf"/>
</dbReference>
<sequence>MTYLKSLGGTVSPSLEATILSLTGTPASGGAFTRDLKVGMTRDDVKMLQAFLNTHGYSVASQGPGSPGNETIVFGAATRAALIKFQKANTITPAAGYFGPKTRDLVNSMQ</sequence>